<proteinExistence type="predicted"/>
<dbReference type="Proteomes" id="UP000309992">
    <property type="component" value="Unassembled WGS sequence"/>
</dbReference>
<dbReference type="RefSeq" id="WP_137096180.1">
    <property type="nucleotide sequence ID" value="NZ_SWMS01000014.1"/>
</dbReference>
<reference evidence="1 2" key="1">
    <citation type="journal article" date="2015" name="Antonie Van Leeuwenhoek">
        <title>Prauserella endophytica sp. nov., an endophytic actinobacterium isolated from Tamarix taklamakanensis.</title>
        <authorList>
            <person name="Liu J.M."/>
            <person name="Habden X."/>
            <person name="Guo L."/>
            <person name="Tuo L."/>
            <person name="Jiang Z.K."/>
            <person name="Liu S.W."/>
            <person name="Liu X.F."/>
            <person name="Chen L."/>
            <person name="Li R.F."/>
            <person name="Zhang Y.Q."/>
            <person name="Sun C.H."/>
        </authorList>
    </citation>
    <scope>NUCLEOTIDE SEQUENCE [LARGE SCALE GENOMIC DNA]</scope>
    <source>
        <strain evidence="1 2">CGMCC 4.7182</strain>
    </source>
</reference>
<sequence>MSTTQELRGRMNYLYEHDGKSETYLTNALDAVLHYADQLDELALSPHFGPEVQHQFKQTASNIRHKIDRELPGVSE</sequence>
<name>A0ABY2S0A3_9PSEU</name>
<evidence type="ECO:0000313" key="1">
    <source>
        <dbReference type="EMBL" id="TKG67048.1"/>
    </source>
</evidence>
<protein>
    <submittedName>
        <fullName evidence="1">Uncharacterized protein</fullName>
    </submittedName>
</protein>
<organism evidence="1 2">
    <name type="scientific">Prauserella endophytica</name>
    <dbReference type="NCBI Taxonomy" id="1592324"/>
    <lineage>
        <taxon>Bacteria</taxon>
        <taxon>Bacillati</taxon>
        <taxon>Actinomycetota</taxon>
        <taxon>Actinomycetes</taxon>
        <taxon>Pseudonocardiales</taxon>
        <taxon>Pseudonocardiaceae</taxon>
        <taxon>Prauserella</taxon>
        <taxon>Prauserella coralliicola group</taxon>
    </lineage>
</organism>
<gene>
    <name evidence="1" type="ORF">FCN18_24390</name>
</gene>
<keyword evidence="2" id="KW-1185">Reference proteome</keyword>
<evidence type="ECO:0000313" key="2">
    <source>
        <dbReference type="Proteomes" id="UP000309992"/>
    </source>
</evidence>
<comment type="caution">
    <text evidence="1">The sequence shown here is derived from an EMBL/GenBank/DDBJ whole genome shotgun (WGS) entry which is preliminary data.</text>
</comment>
<dbReference type="EMBL" id="SWMS01000014">
    <property type="protein sequence ID" value="TKG67048.1"/>
    <property type="molecule type" value="Genomic_DNA"/>
</dbReference>
<accession>A0ABY2S0A3</accession>